<evidence type="ECO:0000313" key="3">
    <source>
        <dbReference type="EMBL" id="MER0124832.1"/>
    </source>
</evidence>
<feature type="chain" id="PRO_5045138832" evidence="2">
    <location>
        <begin position="23"/>
        <end position="154"/>
    </location>
</feature>
<organism evidence="3 4">
    <name type="scientific">Franconibacter daqui</name>
    <dbReference type="NCBI Taxonomy" id="2047724"/>
    <lineage>
        <taxon>Bacteria</taxon>
        <taxon>Pseudomonadati</taxon>
        <taxon>Pseudomonadota</taxon>
        <taxon>Gammaproteobacteria</taxon>
        <taxon>Enterobacterales</taxon>
        <taxon>Enterobacteriaceae</taxon>
        <taxon>Franconibacter</taxon>
    </lineage>
</organism>
<feature type="compositionally biased region" description="Gly residues" evidence="1">
    <location>
        <begin position="25"/>
        <end position="36"/>
    </location>
</feature>
<protein>
    <submittedName>
        <fullName evidence="3">Protein YbgS</fullName>
    </submittedName>
</protein>
<dbReference type="RefSeq" id="WP_349950796.1">
    <property type="nucleotide sequence ID" value="NZ_JBEHGX010000001.1"/>
</dbReference>
<evidence type="ECO:0000313" key="4">
    <source>
        <dbReference type="Proteomes" id="UP001447374"/>
    </source>
</evidence>
<feature type="region of interest" description="Disordered" evidence="1">
    <location>
        <begin position="22"/>
        <end position="154"/>
    </location>
</feature>
<keyword evidence="2" id="KW-0732">Signal</keyword>
<sequence>MNKLASLILTTTLTLASGAALAASGGAGGSSAGGSNGQSNQAADAGQVAPGAKENLAPNGVNNNNINSGSGTTSTTGSATGTSSGAMGSGTGTSSSSNTNSGSTGTLSGDGMTTDEVHKNTMCKDGRCPDVNKKVETGSGNNNDVNTKTDGTTH</sequence>
<comment type="caution">
    <text evidence="3">The sequence shown here is derived from an EMBL/GenBank/DDBJ whole genome shotgun (WGS) entry which is preliminary data.</text>
</comment>
<feature type="compositionally biased region" description="Polar residues" evidence="1">
    <location>
        <begin position="138"/>
        <end position="154"/>
    </location>
</feature>
<dbReference type="EMBL" id="JBEHGX010000001">
    <property type="protein sequence ID" value="MER0124832.1"/>
    <property type="molecule type" value="Genomic_DNA"/>
</dbReference>
<name>A0ABV1PJ15_9ENTR</name>
<feature type="signal peptide" evidence="2">
    <location>
        <begin position="1"/>
        <end position="22"/>
    </location>
</feature>
<feature type="compositionally biased region" description="Low complexity" evidence="1">
    <location>
        <begin position="59"/>
        <end position="114"/>
    </location>
</feature>
<dbReference type="Proteomes" id="UP001447374">
    <property type="component" value="Unassembled WGS sequence"/>
</dbReference>
<gene>
    <name evidence="3" type="ORF">ABQG75_03585</name>
</gene>
<evidence type="ECO:0000256" key="1">
    <source>
        <dbReference type="SAM" id="MobiDB-lite"/>
    </source>
</evidence>
<evidence type="ECO:0000256" key="2">
    <source>
        <dbReference type="SAM" id="SignalP"/>
    </source>
</evidence>
<feature type="compositionally biased region" description="Basic and acidic residues" evidence="1">
    <location>
        <begin position="115"/>
        <end position="136"/>
    </location>
</feature>
<dbReference type="InterPro" id="IPR020363">
    <property type="entry name" value="Uncharacterised_YbgS"/>
</dbReference>
<reference evidence="3 4" key="1">
    <citation type="submission" date="2024-06" db="EMBL/GenBank/DDBJ databases">
        <title>Fanconibacter daqui strain Q02 whole shotgun sequencing project.</title>
        <authorList>
            <person name="Rodrigues J.W.A."/>
            <person name="Viana L.C."/>
            <person name="Vieira E.C."/>
            <person name="Souza F.O.L."/>
            <person name="Alegria O.C."/>
            <person name="Patroca S."/>
            <person name="Cruz A.C.R."/>
            <person name="Nunes A.R.C."/>
        </authorList>
    </citation>
    <scope>NUCLEOTIDE SEQUENCE [LARGE SCALE GENOMIC DNA]</scope>
    <source>
        <strain evidence="3 4">Q02</strain>
    </source>
</reference>
<keyword evidence="4" id="KW-1185">Reference proteome</keyword>
<dbReference type="Pfam" id="PF13985">
    <property type="entry name" value="YbgS"/>
    <property type="match status" value="2"/>
</dbReference>
<accession>A0ABV1PJ15</accession>
<proteinExistence type="predicted"/>